<sequence length="49" mass="5676">MDTKLKKPNESFGFFNHVLLSQSLVILIGLYAEKTYPHPAVYPTLPWNR</sequence>
<keyword evidence="1" id="KW-0812">Transmembrane</keyword>
<feature type="transmembrane region" description="Helical" evidence="1">
    <location>
        <begin position="12"/>
        <end position="32"/>
    </location>
</feature>
<evidence type="ECO:0000313" key="3">
    <source>
        <dbReference type="Proteomes" id="UP000182347"/>
    </source>
</evidence>
<keyword evidence="1" id="KW-0472">Membrane</keyword>
<dbReference type="EMBL" id="FNHF01000002">
    <property type="protein sequence ID" value="SDM19610.1"/>
    <property type="molecule type" value="Genomic_DNA"/>
</dbReference>
<organism evidence="2 3">
    <name type="scientific">Sediminibacillus halophilus</name>
    <dbReference type="NCBI Taxonomy" id="482461"/>
    <lineage>
        <taxon>Bacteria</taxon>
        <taxon>Bacillati</taxon>
        <taxon>Bacillota</taxon>
        <taxon>Bacilli</taxon>
        <taxon>Bacillales</taxon>
        <taxon>Bacillaceae</taxon>
        <taxon>Sediminibacillus</taxon>
    </lineage>
</organism>
<name>A0A1G9R915_9BACI</name>
<accession>A0A1G9R915</accession>
<dbReference type="AlphaFoldDB" id="A0A1G9R915"/>
<dbReference type="Proteomes" id="UP000182347">
    <property type="component" value="Unassembled WGS sequence"/>
</dbReference>
<keyword evidence="1" id="KW-1133">Transmembrane helix</keyword>
<evidence type="ECO:0000313" key="2">
    <source>
        <dbReference type="EMBL" id="SDM19610.1"/>
    </source>
</evidence>
<evidence type="ECO:0000256" key="1">
    <source>
        <dbReference type="SAM" id="Phobius"/>
    </source>
</evidence>
<gene>
    <name evidence="2" type="ORF">SAMN05216244_1876</name>
</gene>
<reference evidence="3" key="1">
    <citation type="submission" date="2016-10" db="EMBL/GenBank/DDBJ databases">
        <authorList>
            <person name="Varghese N."/>
            <person name="Submissions S."/>
        </authorList>
    </citation>
    <scope>NUCLEOTIDE SEQUENCE [LARGE SCALE GENOMIC DNA]</scope>
    <source>
        <strain evidence="3">CGMCC 1.6199</strain>
    </source>
</reference>
<proteinExistence type="predicted"/>
<protein>
    <submittedName>
        <fullName evidence="2">Uncharacterized protein</fullName>
    </submittedName>
</protein>
<keyword evidence="3" id="KW-1185">Reference proteome</keyword>